<dbReference type="Gene3D" id="3.40.50.720">
    <property type="entry name" value="NAD(P)-binding Rossmann-like Domain"/>
    <property type="match status" value="1"/>
</dbReference>
<evidence type="ECO:0000313" key="3">
    <source>
        <dbReference type="Proteomes" id="UP001596303"/>
    </source>
</evidence>
<dbReference type="EMBL" id="JBHSSW010000017">
    <property type="protein sequence ID" value="MFC6198947.1"/>
    <property type="molecule type" value="Genomic_DNA"/>
</dbReference>
<name>A0ABW1SBM3_9PROT</name>
<protein>
    <submittedName>
        <fullName evidence="2">SDR family oxidoreductase</fullName>
        <ecNumber evidence="2">1.1.1.290</ecNumber>
    </submittedName>
</protein>
<dbReference type="GO" id="GO:0033711">
    <property type="term" value="F:4-phosphoerythronate dehydrogenase activity"/>
    <property type="evidence" value="ECO:0007669"/>
    <property type="project" value="UniProtKB-EC"/>
</dbReference>
<evidence type="ECO:0000313" key="2">
    <source>
        <dbReference type="EMBL" id="MFC6198947.1"/>
    </source>
</evidence>
<accession>A0ABW1SBM3</accession>
<keyword evidence="3" id="KW-1185">Reference proteome</keyword>
<dbReference type="CDD" id="cd05266">
    <property type="entry name" value="SDR_a4"/>
    <property type="match status" value="1"/>
</dbReference>
<keyword evidence="2" id="KW-0560">Oxidoreductase</keyword>
<reference evidence="3" key="1">
    <citation type="journal article" date="2019" name="Int. J. Syst. Evol. Microbiol.">
        <title>The Global Catalogue of Microorganisms (GCM) 10K type strain sequencing project: providing services to taxonomists for standard genome sequencing and annotation.</title>
        <authorList>
            <consortium name="The Broad Institute Genomics Platform"/>
            <consortium name="The Broad Institute Genome Sequencing Center for Infectious Disease"/>
            <person name="Wu L."/>
            <person name="Ma J."/>
        </authorList>
    </citation>
    <scope>NUCLEOTIDE SEQUENCE [LARGE SCALE GENOMIC DNA]</scope>
    <source>
        <strain evidence="3">CGMCC-1.15741</strain>
    </source>
</reference>
<organism evidence="2 3">
    <name type="scientific">Ponticaulis profundi</name>
    <dbReference type="NCBI Taxonomy" id="2665222"/>
    <lineage>
        <taxon>Bacteria</taxon>
        <taxon>Pseudomonadati</taxon>
        <taxon>Pseudomonadota</taxon>
        <taxon>Alphaproteobacteria</taxon>
        <taxon>Hyphomonadales</taxon>
        <taxon>Hyphomonadaceae</taxon>
        <taxon>Ponticaulis</taxon>
    </lineage>
</organism>
<evidence type="ECO:0000256" key="1">
    <source>
        <dbReference type="ARBA" id="ARBA00023027"/>
    </source>
</evidence>
<keyword evidence="1" id="KW-0520">NAD</keyword>
<dbReference type="InterPro" id="IPR036291">
    <property type="entry name" value="NAD(P)-bd_dom_sf"/>
</dbReference>
<dbReference type="EC" id="1.1.1.290" evidence="2"/>
<dbReference type="RefSeq" id="WP_377379600.1">
    <property type="nucleotide sequence ID" value="NZ_JBHSSW010000017.1"/>
</dbReference>
<proteinExistence type="predicted"/>
<dbReference type="SUPFAM" id="SSF51735">
    <property type="entry name" value="NAD(P)-binding Rossmann-fold domains"/>
    <property type="match status" value="1"/>
</dbReference>
<comment type="caution">
    <text evidence="2">The sequence shown here is derived from an EMBL/GenBank/DDBJ whole genome shotgun (WGS) entry which is preliminary data.</text>
</comment>
<sequence length="281" mass="30590">MKKQQLTLFCIGYGYCAQQLAETLGPKTQIYATARTDEQVSQLTLQGIRPVDIRKPDLAALPQGAHWLVSAPPGEAGCPGFEAFGDAAKEAGWIGYLSTTGVYGDLDGGWAFEWSALNPQSEPGKRRAIAEAQWLSTDGPVQIFRLPGIYGSGRSAFDRLKTGKARRIIKDGQVFSRVHVEDIVSALMASMERPRTGGIYHPCDDEPGPPQDVIAYAAKLLGLPVPPDLPIESVNLSPMARRFYDECKRVSNARTKSELGWAPAYPNYRVGLSSIHALETA</sequence>
<gene>
    <name evidence="2" type="ORF">ACFQDM_12710</name>
</gene>
<dbReference type="Proteomes" id="UP001596303">
    <property type="component" value="Unassembled WGS sequence"/>
</dbReference>
<dbReference type="PANTHER" id="PTHR43574">
    <property type="entry name" value="EPIMERASE-RELATED"/>
    <property type="match status" value="1"/>
</dbReference>